<dbReference type="Pfam" id="PF11165">
    <property type="entry name" value="DUF2949"/>
    <property type="match status" value="1"/>
</dbReference>
<reference evidence="1 2" key="1">
    <citation type="journal article" date="2018" name="Sci. Rep.">
        <title>A novel species of the marine cyanobacterium Acaryochloris with a unique pigment content and lifestyle.</title>
        <authorList>
            <person name="Partensky F."/>
            <person name="Six C."/>
            <person name="Ratin M."/>
            <person name="Garczarek L."/>
            <person name="Vaulot D."/>
            <person name="Probert I."/>
            <person name="Calteau A."/>
            <person name="Gourvil P."/>
            <person name="Marie D."/>
            <person name="Grebert T."/>
            <person name="Bouchier C."/>
            <person name="Le Panse S."/>
            <person name="Gachenot M."/>
            <person name="Rodriguez F."/>
            <person name="Garrido J.L."/>
        </authorList>
    </citation>
    <scope>NUCLEOTIDE SEQUENCE [LARGE SCALE GENOMIC DNA]</scope>
    <source>
        <strain evidence="1 2">RCC1774</strain>
    </source>
</reference>
<dbReference type="OrthoDB" id="433602at2"/>
<evidence type="ECO:0000313" key="2">
    <source>
        <dbReference type="Proteomes" id="UP000248857"/>
    </source>
</evidence>
<protein>
    <recommendedName>
        <fullName evidence="3">DUF2949 domain-containing protein</fullName>
    </recommendedName>
</protein>
<comment type="caution">
    <text evidence="1">The sequence shown here is derived from an EMBL/GenBank/DDBJ whole genome shotgun (WGS) entry which is preliminary data.</text>
</comment>
<dbReference type="InterPro" id="IPR021336">
    <property type="entry name" value="DUF2949"/>
</dbReference>
<organism evidence="1 2">
    <name type="scientific">Acaryochloris thomasi RCC1774</name>
    <dbReference type="NCBI Taxonomy" id="1764569"/>
    <lineage>
        <taxon>Bacteria</taxon>
        <taxon>Bacillati</taxon>
        <taxon>Cyanobacteriota</taxon>
        <taxon>Cyanophyceae</taxon>
        <taxon>Acaryochloridales</taxon>
        <taxon>Acaryochloridaceae</taxon>
        <taxon>Acaryochloris</taxon>
        <taxon>Acaryochloris thomasi</taxon>
    </lineage>
</organism>
<dbReference type="AlphaFoldDB" id="A0A2W1JAV7"/>
<name>A0A2W1JAV7_9CYAN</name>
<evidence type="ECO:0000313" key="1">
    <source>
        <dbReference type="EMBL" id="PZD71118.1"/>
    </source>
</evidence>
<dbReference type="EMBL" id="PQWO01000021">
    <property type="protein sequence ID" value="PZD71118.1"/>
    <property type="molecule type" value="Genomic_DNA"/>
</dbReference>
<dbReference type="Proteomes" id="UP000248857">
    <property type="component" value="Unassembled WGS sequence"/>
</dbReference>
<sequence>MWLTNYPRFLQFLQNDLELSPSAIATATKLSQRDHGPLSIALWHYGLVTLEQLNLIFDWLERDR</sequence>
<evidence type="ECO:0008006" key="3">
    <source>
        <dbReference type="Google" id="ProtNLM"/>
    </source>
</evidence>
<accession>A0A2W1JAV7</accession>
<proteinExistence type="predicted"/>
<gene>
    <name evidence="1" type="ORF">C1752_07846</name>
</gene>
<keyword evidence="2" id="KW-1185">Reference proteome</keyword>